<dbReference type="Pfam" id="PF00356">
    <property type="entry name" value="LacI"/>
    <property type="match status" value="1"/>
</dbReference>
<dbReference type="CDD" id="cd01575">
    <property type="entry name" value="PBP1_GntR"/>
    <property type="match status" value="1"/>
</dbReference>
<dbReference type="GO" id="GO:0003700">
    <property type="term" value="F:DNA-binding transcription factor activity"/>
    <property type="evidence" value="ECO:0007669"/>
    <property type="project" value="TreeGrafter"/>
</dbReference>
<dbReference type="Gene3D" id="3.40.50.2300">
    <property type="match status" value="2"/>
</dbReference>
<feature type="compositionally biased region" description="Basic and acidic residues" evidence="4">
    <location>
        <begin position="20"/>
        <end position="32"/>
    </location>
</feature>
<comment type="caution">
    <text evidence="6">The sequence shown here is derived from an EMBL/GenBank/DDBJ whole genome shotgun (WGS) entry which is preliminary data.</text>
</comment>
<dbReference type="GO" id="GO:0000976">
    <property type="term" value="F:transcription cis-regulatory region binding"/>
    <property type="evidence" value="ECO:0007669"/>
    <property type="project" value="TreeGrafter"/>
</dbReference>
<dbReference type="InterPro" id="IPR000843">
    <property type="entry name" value="HTH_LacI"/>
</dbReference>
<dbReference type="Proteomes" id="UP000006772">
    <property type="component" value="Unassembled WGS sequence"/>
</dbReference>
<dbReference type="InterPro" id="IPR010982">
    <property type="entry name" value="Lambda_DNA-bd_dom_sf"/>
</dbReference>
<keyword evidence="1" id="KW-0805">Transcription regulation</keyword>
<evidence type="ECO:0000256" key="4">
    <source>
        <dbReference type="SAM" id="MobiDB-lite"/>
    </source>
</evidence>
<evidence type="ECO:0000256" key="1">
    <source>
        <dbReference type="ARBA" id="ARBA00023015"/>
    </source>
</evidence>
<proteinExistence type="predicted"/>
<evidence type="ECO:0000256" key="2">
    <source>
        <dbReference type="ARBA" id="ARBA00023125"/>
    </source>
</evidence>
<evidence type="ECO:0000256" key="3">
    <source>
        <dbReference type="ARBA" id="ARBA00023163"/>
    </source>
</evidence>
<dbReference type="InterPro" id="IPR046335">
    <property type="entry name" value="LacI/GalR-like_sensor"/>
</dbReference>
<accession>A0AAI9IDY3</accession>
<dbReference type="EMBL" id="AEEC02000016">
    <property type="protein sequence ID" value="EOA04349.1"/>
    <property type="molecule type" value="Genomic_DNA"/>
</dbReference>
<evidence type="ECO:0000313" key="7">
    <source>
        <dbReference type="Proteomes" id="UP000006772"/>
    </source>
</evidence>
<evidence type="ECO:0000313" key="6">
    <source>
        <dbReference type="EMBL" id="EOA04349.1"/>
    </source>
</evidence>
<keyword evidence="3" id="KW-0804">Transcription</keyword>
<feature type="domain" description="HTH lacI-type" evidence="5">
    <location>
        <begin position="42"/>
        <end position="96"/>
    </location>
</feature>
<dbReference type="SMART" id="SM00354">
    <property type="entry name" value="HTH_LACI"/>
    <property type="match status" value="1"/>
</dbReference>
<dbReference type="PROSITE" id="PS50932">
    <property type="entry name" value="HTH_LACI_2"/>
    <property type="match status" value="1"/>
</dbReference>
<dbReference type="CDD" id="cd01392">
    <property type="entry name" value="HTH_LacI"/>
    <property type="match status" value="1"/>
</dbReference>
<reference evidence="6 7" key="1">
    <citation type="journal article" date="2013" name="Front. Microbiol.">
        <title>The genome of the endophytic bacterium H. frisingense GSF30(T) identifies diverse strategies in the Herbaspirillum genus to interact with plants.</title>
        <authorList>
            <person name="Straub D."/>
            <person name="Rothballer M."/>
            <person name="Hartmann A."/>
            <person name="Ludewig U."/>
        </authorList>
    </citation>
    <scope>NUCLEOTIDE SEQUENCE [LARGE SCALE GENOMIC DNA]</scope>
    <source>
        <strain evidence="6 7">GSF30</strain>
    </source>
</reference>
<gene>
    <name evidence="6" type="ORF">HFRIS_012714</name>
</gene>
<dbReference type="PANTHER" id="PTHR30146:SF33">
    <property type="entry name" value="TRANSCRIPTIONAL REGULATOR"/>
    <property type="match status" value="1"/>
</dbReference>
<dbReference type="SUPFAM" id="SSF47413">
    <property type="entry name" value="lambda repressor-like DNA-binding domains"/>
    <property type="match status" value="1"/>
</dbReference>
<dbReference type="InterPro" id="IPR028082">
    <property type="entry name" value="Peripla_BP_I"/>
</dbReference>
<feature type="region of interest" description="Disordered" evidence="4">
    <location>
        <begin position="1"/>
        <end position="41"/>
    </location>
</feature>
<dbReference type="AlphaFoldDB" id="A0AAI9IDY3"/>
<protein>
    <submittedName>
        <fullName evidence="6">LacI family transcription regulator protein</fullName>
    </submittedName>
</protein>
<keyword evidence="2" id="KW-0238">DNA-binding</keyword>
<dbReference type="Gene3D" id="1.10.260.40">
    <property type="entry name" value="lambda repressor-like DNA-binding domains"/>
    <property type="match status" value="1"/>
</dbReference>
<dbReference type="Pfam" id="PF13377">
    <property type="entry name" value="Peripla_BP_3"/>
    <property type="match status" value="1"/>
</dbReference>
<dbReference type="RefSeq" id="WP_006463760.1">
    <property type="nucleotide sequence ID" value="NZ_AEEC02000016.1"/>
</dbReference>
<sequence>MPQHSPLPENTPDDTSADARGGRDDDGPEPRRRGPRKSAGGITLRDVAQLAGVAPITASRALNTPSAVSPKVLQKVREAVEKTGYVPNLLAGGLASNKSRLVAVVVPTVIGPVFQEIVHTLTETLAAAGYQVMLGQSGYENSREDALLEAIIGRRPDGVVLTGIMRSAEARKRLLASGIPVVETWDLTPTPIDMLVGFSHEAIGREVARYLHQRGRKKVAVVGGRDERSQRRMQSFAQEAVALGMNDGQGAAALPMYHVIAPTTLGQGRRGLADLLQQQPDTDAIFCSSDLLALGVMIEAQSRGIAIPGQLAVVGFGDLEFSRDLQPRLTTVRIDGTGIGQRAARFIIDRAAGIEVAERIVDVGFSIIQRESA</sequence>
<name>A0AAI9IDY3_9BURK</name>
<dbReference type="PANTHER" id="PTHR30146">
    <property type="entry name" value="LACI-RELATED TRANSCRIPTIONAL REPRESSOR"/>
    <property type="match status" value="1"/>
</dbReference>
<dbReference type="SUPFAM" id="SSF53822">
    <property type="entry name" value="Periplasmic binding protein-like I"/>
    <property type="match status" value="1"/>
</dbReference>
<evidence type="ECO:0000259" key="5">
    <source>
        <dbReference type="PROSITE" id="PS50932"/>
    </source>
</evidence>
<organism evidence="6 7">
    <name type="scientific">Herbaspirillum frisingense GSF30</name>
    <dbReference type="NCBI Taxonomy" id="864073"/>
    <lineage>
        <taxon>Bacteria</taxon>
        <taxon>Pseudomonadati</taxon>
        <taxon>Pseudomonadota</taxon>
        <taxon>Betaproteobacteria</taxon>
        <taxon>Burkholderiales</taxon>
        <taxon>Oxalobacteraceae</taxon>
        <taxon>Herbaspirillum</taxon>
    </lineage>
</organism>